<dbReference type="InterPro" id="IPR027277">
    <property type="entry name" value="NadC/ModD"/>
</dbReference>
<dbReference type="NCBIfam" id="TIGR00078">
    <property type="entry name" value="nadC"/>
    <property type="match status" value="1"/>
</dbReference>
<feature type="domain" description="Quinolinate phosphoribosyl transferase N-terminal" evidence="14">
    <location>
        <begin position="52"/>
        <end position="115"/>
    </location>
</feature>
<evidence type="ECO:0000256" key="3">
    <source>
        <dbReference type="ARBA" id="ARBA00009400"/>
    </source>
</evidence>
<keyword evidence="7 12" id="KW-0662">Pyridine nucleotide biosynthesis</keyword>
<dbReference type="FunFam" id="3.20.20.70:FF:000090">
    <property type="entry name" value="Nicotinate-nucleotide pyrophosphorylase [carboxylating]"/>
    <property type="match status" value="1"/>
</dbReference>
<dbReference type="Gene3D" id="3.20.20.70">
    <property type="entry name" value="Aldolase class I"/>
    <property type="match status" value="1"/>
</dbReference>
<dbReference type="HOGENOM" id="CLU_039622_1_0_1"/>
<evidence type="ECO:0000256" key="8">
    <source>
        <dbReference type="ARBA" id="ARBA00022676"/>
    </source>
</evidence>
<dbReference type="AlphaFoldDB" id="A0A0C3GHI1"/>
<dbReference type="GO" id="GO:0009435">
    <property type="term" value="P:NAD+ biosynthetic process"/>
    <property type="evidence" value="ECO:0007669"/>
    <property type="project" value="UniProtKB-UniPathway"/>
</dbReference>
<dbReference type="UniPathway" id="UPA00253">
    <property type="reaction ID" value="UER00331"/>
</dbReference>
<dbReference type="InterPro" id="IPR022412">
    <property type="entry name" value="Quinolinate_PRibosylTrfase_N"/>
</dbReference>
<dbReference type="Gene3D" id="3.90.1170.20">
    <property type="entry name" value="Quinolinate phosphoribosyl transferase, N-terminal domain"/>
    <property type="match status" value="1"/>
</dbReference>
<dbReference type="SUPFAM" id="SSF54675">
    <property type="entry name" value="Nicotinate/Quinolinate PRTase N-terminal domain-like"/>
    <property type="match status" value="1"/>
</dbReference>
<dbReference type="GO" id="GO:0005737">
    <property type="term" value="C:cytoplasm"/>
    <property type="evidence" value="ECO:0007669"/>
    <property type="project" value="TreeGrafter"/>
</dbReference>
<dbReference type="GO" id="GO:0034213">
    <property type="term" value="P:quinolinate catabolic process"/>
    <property type="evidence" value="ECO:0007669"/>
    <property type="project" value="TreeGrafter"/>
</dbReference>
<evidence type="ECO:0000256" key="12">
    <source>
        <dbReference type="PIRNR" id="PIRNR006250"/>
    </source>
</evidence>
<evidence type="ECO:0000256" key="6">
    <source>
        <dbReference type="ARBA" id="ARBA00020990"/>
    </source>
</evidence>
<organism evidence="15 16">
    <name type="scientific">Piloderma croceum (strain F 1598)</name>
    <dbReference type="NCBI Taxonomy" id="765440"/>
    <lineage>
        <taxon>Eukaryota</taxon>
        <taxon>Fungi</taxon>
        <taxon>Dikarya</taxon>
        <taxon>Basidiomycota</taxon>
        <taxon>Agaricomycotina</taxon>
        <taxon>Agaricomycetes</taxon>
        <taxon>Agaricomycetidae</taxon>
        <taxon>Atheliales</taxon>
        <taxon>Atheliaceae</taxon>
        <taxon>Piloderma</taxon>
    </lineage>
</organism>
<dbReference type="OrthoDB" id="10067394at2759"/>
<evidence type="ECO:0000256" key="9">
    <source>
        <dbReference type="ARBA" id="ARBA00022679"/>
    </source>
</evidence>
<dbReference type="PANTHER" id="PTHR32179:SF3">
    <property type="entry name" value="NICOTINATE-NUCLEOTIDE PYROPHOSPHORYLASE [CARBOXYLATING]"/>
    <property type="match status" value="1"/>
</dbReference>
<dbReference type="InParanoid" id="A0A0C3GHI1"/>
<sequence length="296" mass="32650">MSVTTNSFEHLLPTSWKHQVAAWLAEDTPSFDYGGYVVGEVHRTAFLFGKGKQAAVLAGSPFFTEVFTQLGCEVEWHIKEGDTFEPVRHVATVRGKARYLLLGERVALNLLARCSGIATKSKRIKDLARGYGYNGIVAGTRKTTPGFRLVEKYGMLVGGIDAHRFDLSSMIMLKDNHIWSSGSITAAIHQARAVGGFSLLLDVEVGSEDEADEAIDAGADIIMLDNIEGNDLVNVARRLKEKWSGKRKFLFETSGNITEANLQERAINEIDILSTSVVHQSVQHIDFSLKIQRPKS</sequence>
<evidence type="ECO:0000256" key="2">
    <source>
        <dbReference type="ARBA" id="ARBA00004893"/>
    </source>
</evidence>
<evidence type="ECO:0000313" key="16">
    <source>
        <dbReference type="Proteomes" id="UP000054166"/>
    </source>
</evidence>
<evidence type="ECO:0000256" key="5">
    <source>
        <dbReference type="ARBA" id="ARBA00011944"/>
    </source>
</evidence>
<dbReference type="InterPro" id="IPR036068">
    <property type="entry name" value="Nicotinate_pribotase-like_C"/>
</dbReference>
<dbReference type="InterPro" id="IPR004393">
    <property type="entry name" value="NadC"/>
</dbReference>
<name>A0A0C3GHI1_PILCF</name>
<comment type="subunit">
    <text evidence="4 12">Hexamer formed by 3 homodimers.</text>
</comment>
<dbReference type="Proteomes" id="UP000054166">
    <property type="component" value="Unassembled WGS sequence"/>
</dbReference>
<evidence type="ECO:0000256" key="10">
    <source>
        <dbReference type="ARBA" id="ARBA00033102"/>
    </source>
</evidence>
<evidence type="ECO:0000256" key="11">
    <source>
        <dbReference type="ARBA" id="ARBA00047445"/>
    </source>
</evidence>
<comment type="similarity">
    <text evidence="3 12">Belongs to the NadC/ModD family.</text>
</comment>
<dbReference type="InterPro" id="IPR013785">
    <property type="entry name" value="Aldolase_TIM"/>
</dbReference>
<evidence type="ECO:0000259" key="14">
    <source>
        <dbReference type="Pfam" id="PF02749"/>
    </source>
</evidence>
<comment type="function">
    <text evidence="1 12">Involved in the catabolism of quinolinic acid (QA).</text>
</comment>
<dbReference type="GO" id="GO:0004514">
    <property type="term" value="F:nicotinate-nucleotide diphosphorylase (carboxylating) activity"/>
    <property type="evidence" value="ECO:0007669"/>
    <property type="project" value="UniProtKB-EC"/>
</dbReference>
<dbReference type="InterPro" id="IPR002638">
    <property type="entry name" value="Quinolinate_PRibosylTrfase_C"/>
</dbReference>
<dbReference type="Pfam" id="PF01729">
    <property type="entry name" value="QRPTase_C"/>
    <property type="match status" value="1"/>
</dbReference>
<proteinExistence type="inferred from homology"/>
<dbReference type="EMBL" id="KN832972">
    <property type="protein sequence ID" value="KIM91099.1"/>
    <property type="molecule type" value="Genomic_DNA"/>
</dbReference>
<reference evidence="16" key="2">
    <citation type="submission" date="2015-01" db="EMBL/GenBank/DDBJ databases">
        <title>Evolutionary Origins and Diversification of the Mycorrhizal Mutualists.</title>
        <authorList>
            <consortium name="DOE Joint Genome Institute"/>
            <consortium name="Mycorrhizal Genomics Consortium"/>
            <person name="Kohler A."/>
            <person name="Kuo A."/>
            <person name="Nagy L.G."/>
            <person name="Floudas D."/>
            <person name="Copeland A."/>
            <person name="Barry K.W."/>
            <person name="Cichocki N."/>
            <person name="Veneault-Fourrey C."/>
            <person name="LaButti K."/>
            <person name="Lindquist E.A."/>
            <person name="Lipzen A."/>
            <person name="Lundell T."/>
            <person name="Morin E."/>
            <person name="Murat C."/>
            <person name="Riley R."/>
            <person name="Ohm R."/>
            <person name="Sun H."/>
            <person name="Tunlid A."/>
            <person name="Henrissat B."/>
            <person name="Grigoriev I.V."/>
            <person name="Hibbett D.S."/>
            <person name="Martin F."/>
        </authorList>
    </citation>
    <scope>NUCLEOTIDE SEQUENCE [LARGE SCALE GENOMIC DNA]</scope>
    <source>
        <strain evidence="16">F 1598</strain>
    </source>
</reference>
<dbReference type="PANTHER" id="PTHR32179">
    <property type="entry name" value="NICOTINATE-NUCLEOTIDE PYROPHOSPHORYLASE [CARBOXYLATING]"/>
    <property type="match status" value="1"/>
</dbReference>
<dbReference type="Pfam" id="PF02749">
    <property type="entry name" value="QRPTase_N"/>
    <property type="match status" value="1"/>
</dbReference>
<protein>
    <recommendedName>
        <fullName evidence="6 12">Nicotinate-nucleotide pyrophosphorylase [carboxylating]</fullName>
        <ecNumber evidence="5 12">2.4.2.19</ecNumber>
    </recommendedName>
    <alternativeName>
        <fullName evidence="10 12">Quinolinate phosphoribosyltransferase [decarboxylating]</fullName>
    </alternativeName>
</protein>
<accession>A0A0C3GHI1</accession>
<reference evidence="15 16" key="1">
    <citation type="submission" date="2014-04" db="EMBL/GenBank/DDBJ databases">
        <authorList>
            <consortium name="DOE Joint Genome Institute"/>
            <person name="Kuo A."/>
            <person name="Tarkka M."/>
            <person name="Buscot F."/>
            <person name="Kohler A."/>
            <person name="Nagy L.G."/>
            <person name="Floudas D."/>
            <person name="Copeland A."/>
            <person name="Barry K.W."/>
            <person name="Cichocki N."/>
            <person name="Veneault-Fourrey C."/>
            <person name="LaButti K."/>
            <person name="Lindquist E.A."/>
            <person name="Lipzen A."/>
            <person name="Lundell T."/>
            <person name="Morin E."/>
            <person name="Murat C."/>
            <person name="Sun H."/>
            <person name="Tunlid A."/>
            <person name="Henrissat B."/>
            <person name="Grigoriev I.V."/>
            <person name="Hibbett D.S."/>
            <person name="Martin F."/>
            <person name="Nordberg H.P."/>
            <person name="Cantor M.N."/>
            <person name="Hua S.X."/>
        </authorList>
    </citation>
    <scope>NUCLEOTIDE SEQUENCE [LARGE SCALE GENOMIC DNA]</scope>
    <source>
        <strain evidence="15 16">F 1598</strain>
    </source>
</reference>
<feature type="domain" description="Quinolinate phosphoribosyl transferase C-terminal" evidence="13">
    <location>
        <begin position="117"/>
        <end position="290"/>
    </location>
</feature>
<evidence type="ECO:0000256" key="4">
    <source>
        <dbReference type="ARBA" id="ARBA00011218"/>
    </source>
</evidence>
<gene>
    <name evidence="15" type="ORF">PILCRDRAFT_94678</name>
</gene>
<keyword evidence="8 12" id="KW-0328">Glycosyltransferase</keyword>
<dbReference type="STRING" id="765440.A0A0C3GHI1"/>
<dbReference type="CDD" id="cd01572">
    <property type="entry name" value="QPRTase"/>
    <property type="match status" value="1"/>
</dbReference>
<dbReference type="SUPFAM" id="SSF51690">
    <property type="entry name" value="Nicotinate/Quinolinate PRTase C-terminal domain-like"/>
    <property type="match status" value="1"/>
</dbReference>
<keyword evidence="16" id="KW-1185">Reference proteome</keyword>
<evidence type="ECO:0000256" key="1">
    <source>
        <dbReference type="ARBA" id="ARBA00003237"/>
    </source>
</evidence>
<dbReference type="InterPro" id="IPR037128">
    <property type="entry name" value="Quinolinate_PRibosylTase_N_sf"/>
</dbReference>
<evidence type="ECO:0000313" key="15">
    <source>
        <dbReference type="EMBL" id="KIM91099.1"/>
    </source>
</evidence>
<comment type="catalytic activity">
    <reaction evidence="11 12">
        <text>nicotinate beta-D-ribonucleotide + CO2 + diphosphate = quinolinate + 5-phospho-alpha-D-ribose 1-diphosphate + 2 H(+)</text>
        <dbReference type="Rhea" id="RHEA:12733"/>
        <dbReference type="ChEBI" id="CHEBI:15378"/>
        <dbReference type="ChEBI" id="CHEBI:16526"/>
        <dbReference type="ChEBI" id="CHEBI:29959"/>
        <dbReference type="ChEBI" id="CHEBI:33019"/>
        <dbReference type="ChEBI" id="CHEBI:57502"/>
        <dbReference type="ChEBI" id="CHEBI:58017"/>
        <dbReference type="EC" id="2.4.2.19"/>
    </reaction>
</comment>
<keyword evidence="9 12" id="KW-0808">Transferase</keyword>
<evidence type="ECO:0000256" key="7">
    <source>
        <dbReference type="ARBA" id="ARBA00022642"/>
    </source>
</evidence>
<evidence type="ECO:0000259" key="13">
    <source>
        <dbReference type="Pfam" id="PF01729"/>
    </source>
</evidence>
<dbReference type="PIRSF" id="PIRSF006250">
    <property type="entry name" value="NadC_ModD"/>
    <property type="match status" value="1"/>
</dbReference>
<dbReference type="EC" id="2.4.2.19" evidence="5 12"/>
<comment type="pathway">
    <text evidence="2 12">Cofactor biosynthesis; NAD(+) biosynthesis; nicotinate D-ribonucleotide from quinolinate: step 1/1.</text>
</comment>